<reference evidence="3 4" key="1">
    <citation type="journal article" date="2025" name="Microbiol. Resour. Announc.">
        <title>Draft genome sequences for Neonectria magnoliae and Neonectria punicea, canker pathogens of Liriodendron tulipifera and Acer saccharum in West Virginia.</title>
        <authorList>
            <person name="Petronek H.M."/>
            <person name="Kasson M.T."/>
            <person name="Metheny A.M."/>
            <person name="Stauder C.M."/>
            <person name="Lovett B."/>
            <person name="Lynch S.C."/>
            <person name="Garnas J.R."/>
            <person name="Kasson L.R."/>
            <person name="Stajich J.E."/>
        </authorList>
    </citation>
    <scope>NUCLEOTIDE SEQUENCE [LARGE SCALE GENOMIC DNA]</scope>
    <source>
        <strain evidence="3 4">NRRL 64653</strain>
    </source>
</reference>
<keyword evidence="4" id="KW-1185">Reference proteome</keyword>
<dbReference type="InterPro" id="IPR010730">
    <property type="entry name" value="HET"/>
</dbReference>
<protein>
    <recommendedName>
        <fullName evidence="2">Heterokaryon incompatibility domain-containing protein</fullName>
    </recommendedName>
</protein>
<feature type="region of interest" description="Disordered" evidence="1">
    <location>
        <begin position="405"/>
        <end position="426"/>
    </location>
</feature>
<feature type="domain" description="Heterokaryon incompatibility" evidence="2">
    <location>
        <begin position="5"/>
        <end position="124"/>
    </location>
</feature>
<evidence type="ECO:0000313" key="3">
    <source>
        <dbReference type="EMBL" id="KAK7423534.1"/>
    </source>
</evidence>
<evidence type="ECO:0000259" key="2">
    <source>
        <dbReference type="Pfam" id="PF06985"/>
    </source>
</evidence>
<evidence type="ECO:0000256" key="1">
    <source>
        <dbReference type="SAM" id="MobiDB-lite"/>
    </source>
</evidence>
<dbReference type="PANTHER" id="PTHR24148:SF64">
    <property type="entry name" value="HETEROKARYON INCOMPATIBILITY DOMAIN-CONTAINING PROTEIN"/>
    <property type="match status" value="1"/>
</dbReference>
<dbReference type="PANTHER" id="PTHR24148">
    <property type="entry name" value="ANKYRIN REPEAT DOMAIN-CONTAINING PROTEIN 39 HOMOLOG-RELATED"/>
    <property type="match status" value="1"/>
</dbReference>
<dbReference type="Proteomes" id="UP001498476">
    <property type="component" value="Unassembled WGS sequence"/>
</dbReference>
<sequence length="569" mass="63956">MRASKSTIDRIVTFARENGFRMIWIDQECIEQDKPDEKELAIQAMDHVYVRAHTSIGLCHAELQQEGVDCLLLAYESHMGHGFPVRRGRPPVKRHRQVNLEVMRDVLSKIVNDRWNTRAWILQEAFASSKNMILLFPRPSAVDLRGLFRVADKLAIVANMCDYHIRLNTTELEKTQKSLATSILALAALNGDFSLLVPQMYKTPDAATPTFSPKNDSEFTWAHSLAHRTPLLKASQWNPVGAMSMGNVSAGVRLSEQGLSIPGLLWKKGYFIDFKTLQAKYTDSWQRLSTAKGPFAPTSDTIRLANTHLLFEIIQLLVSKGEKQVADSILNSTSNWLWNKTGTSAPGDMIESVDQFPSGLQIENRREMFALDSSPDGRYHQTWLVDRIMKEGGLWAWTLADSLPSPTEPSAEREAEHAPQSHSQMLTTGLTMANIVEGIEAADRSKGENSNPSTLQLTRLPESMAFFAMYITNLPRMNSEVMNRRAVFDVDGGLGEDTMVLTPFQMVLESIPRSPMRSMSVSWVVEATDSVEGNANREDNVPHQRFIAKGMVRGMWTFTFFPSGWYTLV</sequence>
<feature type="compositionally biased region" description="Basic and acidic residues" evidence="1">
    <location>
        <begin position="410"/>
        <end position="419"/>
    </location>
</feature>
<accession>A0ABR1HQT5</accession>
<gene>
    <name evidence="3" type="ORF">QQX98_000992</name>
</gene>
<name>A0ABR1HQT5_9HYPO</name>
<dbReference type="EMBL" id="JAZAVJ010000009">
    <property type="protein sequence ID" value="KAK7423534.1"/>
    <property type="molecule type" value="Genomic_DNA"/>
</dbReference>
<dbReference type="Pfam" id="PF06985">
    <property type="entry name" value="HET"/>
    <property type="match status" value="1"/>
</dbReference>
<organism evidence="3 4">
    <name type="scientific">Neonectria punicea</name>
    <dbReference type="NCBI Taxonomy" id="979145"/>
    <lineage>
        <taxon>Eukaryota</taxon>
        <taxon>Fungi</taxon>
        <taxon>Dikarya</taxon>
        <taxon>Ascomycota</taxon>
        <taxon>Pezizomycotina</taxon>
        <taxon>Sordariomycetes</taxon>
        <taxon>Hypocreomycetidae</taxon>
        <taxon>Hypocreales</taxon>
        <taxon>Nectriaceae</taxon>
        <taxon>Neonectria</taxon>
    </lineage>
</organism>
<comment type="caution">
    <text evidence="3">The sequence shown here is derived from an EMBL/GenBank/DDBJ whole genome shotgun (WGS) entry which is preliminary data.</text>
</comment>
<dbReference type="InterPro" id="IPR052895">
    <property type="entry name" value="HetReg/Transcr_Mod"/>
</dbReference>
<proteinExistence type="predicted"/>
<evidence type="ECO:0000313" key="4">
    <source>
        <dbReference type="Proteomes" id="UP001498476"/>
    </source>
</evidence>